<dbReference type="Proteomes" id="UP000007978">
    <property type="component" value="Chromosome 1"/>
</dbReference>
<dbReference type="HOGENOM" id="CLU_2849818_0_0_1"/>
<accession>K3VR18</accession>
<protein>
    <submittedName>
        <fullName evidence="1">Uncharacterized protein</fullName>
    </submittedName>
</protein>
<dbReference type="KEGG" id="fpu:FPSE_01795"/>
<dbReference type="RefSeq" id="XP_009253189.1">
    <property type="nucleotide sequence ID" value="XM_009254914.1"/>
</dbReference>
<evidence type="ECO:0000313" key="1">
    <source>
        <dbReference type="EMBL" id="EKJ78007.1"/>
    </source>
</evidence>
<name>K3VR18_FUSPC</name>
<keyword evidence="2" id="KW-1185">Reference proteome</keyword>
<gene>
    <name evidence="1" type="ORF">FPSE_01795</name>
</gene>
<sequence length="65" mass="7296">MNNSMKLSTGSMKICLKRVDVLKCWKGLPQGIRNGNWPLRAQGTKSSLGYLFLYSKTNEVNFSAI</sequence>
<proteinExistence type="predicted"/>
<comment type="caution">
    <text evidence="1">The sequence shown here is derived from an EMBL/GenBank/DDBJ whole genome shotgun (WGS) entry which is preliminary data.</text>
</comment>
<dbReference type="AlphaFoldDB" id="K3VR18"/>
<dbReference type="EMBL" id="AFNW01000052">
    <property type="protein sequence ID" value="EKJ78007.1"/>
    <property type="molecule type" value="Genomic_DNA"/>
</dbReference>
<dbReference type="GeneID" id="20360414"/>
<reference evidence="1 2" key="1">
    <citation type="journal article" date="2012" name="PLoS Pathog.">
        <title>Comparative pathogenomics reveals horizontally acquired novel virulence genes in fungi infecting cereal hosts.</title>
        <authorList>
            <person name="Gardiner D.M."/>
            <person name="McDonald M.C."/>
            <person name="Covarelli L."/>
            <person name="Solomon P.S."/>
            <person name="Rusu A.G."/>
            <person name="Marshall M."/>
            <person name="Kazan K."/>
            <person name="Chakraborty S."/>
            <person name="McDonald B.A."/>
            <person name="Manners J.M."/>
        </authorList>
    </citation>
    <scope>NUCLEOTIDE SEQUENCE [LARGE SCALE GENOMIC DNA]</scope>
    <source>
        <strain evidence="1 2">CS3096</strain>
    </source>
</reference>
<organism evidence="1 2">
    <name type="scientific">Fusarium pseudograminearum (strain CS3096)</name>
    <name type="common">Wheat and barley crown-rot fungus</name>
    <dbReference type="NCBI Taxonomy" id="1028729"/>
    <lineage>
        <taxon>Eukaryota</taxon>
        <taxon>Fungi</taxon>
        <taxon>Dikarya</taxon>
        <taxon>Ascomycota</taxon>
        <taxon>Pezizomycotina</taxon>
        <taxon>Sordariomycetes</taxon>
        <taxon>Hypocreomycetidae</taxon>
        <taxon>Hypocreales</taxon>
        <taxon>Nectriaceae</taxon>
        <taxon>Fusarium</taxon>
    </lineage>
</organism>
<evidence type="ECO:0000313" key="2">
    <source>
        <dbReference type="Proteomes" id="UP000007978"/>
    </source>
</evidence>